<reference evidence="2 3" key="1">
    <citation type="submission" date="2014-04" db="EMBL/GenBank/DDBJ databases">
        <authorList>
            <consortium name="DOE Joint Genome Institute"/>
            <person name="Kuo A."/>
            <person name="Kohler A."/>
            <person name="Nagy L.G."/>
            <person name="Floudas D."/>
            <person name="Copeland A."/>
            <person name="Barry K.W."/>
            <person name="Cichocki N."/>
            <person name="Veneault-Fourrey C."/>
            <person name="LaButti K."/>
            <person name="Lindquist E.A."/>
            <person name="Lipzen A."/>
            <person name="Lundell T."/>
            <person name="Morin E."/>
            <person name="Murat C."/>
            <person name="Sun H."/>
            <person name="Tunlid A."/>
            <person name="Henrissat B."/>
            <person name="Grigoriev I.V."/>
            <person name="Hibbett D.S."/>
            <person name="Martin F."/>
            <person name="Nordberg H.P."/>
            <person name="Cantor M.N."/>
            <person name="Hua S.X."/>
        </authorList>
    </citation>
    <scope>NUCLEOTIDE SEQUENCE [LARGE SCALE GENOMIC DNA]</scope>
    <source>
        <strain evidence="2 3">Foug A</strain>
    </source>
</reference>
<feature type="compositionally biased region" description="Basic and acidic residues" evidence="1">
    <location>
        <begin position="59"/>
        <end position="71"/>
    </location>
</feature>
<dbReference type="Proteomes" id="UP000053989">
    <property type="component" value="Unassembled WGS sequence"/>
</dbReference>
<dbReference type="InParanoid" id="A0A0C2ZTA2"/>
<sequence>MQHSCNYTDYFDVDWDAIDHLLFQPTPVYGDTRSSMSHALANWLADVNEPTADEDEFNTEMRESDMPRIAD</sequence>
<accession>A0A0C2ZTA2</accession>
<dbReference type="AlphaFoldDB" id="A0A0C2ZTA2"/>
<evidence type="ECO:0000313" key="3">
    <source>
        <dbReference type="Proteomes" id="UP000053989"/>
    </source>
</evidence>
<gene>
    <name evidence="2" type="ORF">SCLCIDRAFT_1220962</name>
</gene>
<dbReference type="HOGENOM" id="CLU_2741506_0_0_1"/>
<proteinExistence type="predicted"/>
<organism evidence="2 3">
    <name type="scientific">Scleroderma citrinum Foug A</name>
    <dbReference type="NCBI Taxonomy" id="1036808"/>
    <lineage>
        <taxon>Eukaryota</taxon>
        <taxon>Fungi</taxon>
        <taxon>Dikarya</taxon>
        <taxon>Basidiomycota</taxon>
        <taxon>Agaricomycotina</taxon>
        <taxon>Agaricomycetes</taxon>
        <taxon>Agaricomycetidae</taxon>
        <taxon>Boletales</taxon>
        <taxon>Sclerodermatineae</taxon>
        <taxon>Sclerodermataceae</taxon>
        <taxon>Scleroderma</taxon>
    </lineage>
</organism>
<dbReference type="EMBL" id="KN822128">
    <property type="protein sequence ID" value="KIM55782.1"/>
    <property type="molecule type" value="Genomic_DNA"/>
</dbReference>
<reference evidence="3" key="2">
    <citation type="submission" date="2015-01" db="EMBL/GenBank/DDBJ databases">
        <title>Evolutionary Origins and Diversification of the Mycorrhizal Mutualists.</title>
        <authorList>
            <consortium name="DOE Joint Genome Institute"/>
            <consortium name="Mycorrhizal Genomics Consortium"/>
            <person name="Kohler A."/>
            <person name="Kuo A."/>
            <person name="Nagy L.G."/>
            <person name="Floudas D."/>
            <person name="Copeland A."/>
            <person name="Barry K.W."/>
            <person name="Cichocki N."/>
            <person name="Veneault-Fourrey C."/>
            <person name="LaButti K."/>
            <person name="Lindquist E.A."/>
            <person name="Lipzen A."/>
            <person name="Lundell T."/>
            <person name="Morin E."/>
            <person name="Murat C."/>
            <person name="Riley R."/>
            <person name="Ohm R."/>
            <person name="Sun H."/>
            <person name="Tunlid A."/>
            <person name="Henrissat B."/>
            <person name="Grigoriev I.V."/>
            <person name="Hibbett D.S."/>
            <person name="Martin F."/>
        </authorList>
    </citation>
    <scope>NUCLEOTIDE SEQUENCE [LARGE SCALE GENOMIC DNA]</scope>
    <source>
        <strain evidence="3">Foug A</strain>
    </source>
</reference>
<protein>
    <submittedName>
        <fullName evidence="2">Uncharacterized protein</fullName>
    </submittedName>
</protein>
<evidence type="ECO:0000313" key="2">
    <source>
        <dbReference type="EMBL" id="KIM55782.1"/>
    </source>
</evidence>
<keyword evidence="3" id="KW-1185">Reference proteome</keyword>
<evidence type="ECO:0000256" key="1">
    <source>
        <dbReference type="SAM" id="MobiDB-lite"/>
    </source>
</evidence>
<feature type="region of interest" description="Disordered" evidence="1">
    <location>
        <begin position="51"/>
        <end position="71"/>
    </location>
</feature>
<name>A0A0C2ZTA2_9AGAM</name>